<dbReference type="Proteomes" id="UP001225933">
    <property type="component" value="Unassembled WGS sequence"/>
</dbReference>
<evidence type="ECO:0000313" key="2">
    <source>
        <dbReference type="Proteomes" id="UP001225933"/>
    </source>
</evidence>
<protein>
    <submittedName>
        <fullName evidence="1">Uncharacterized protein</fullName>
    </submittedName>
</protein>
<sequence length="164" mass="18873">MKNIQIPKPCSESWEMMSPQEKGRFCSVCNKCVIDFTQKQPNEILQIIDEKQDEEICGRFYNHQLDTGNQSEKIRAQFFKHIPVHFQNSRIVLTLLSVILFLTGCSKQKEESYATTGLVMMEEDSIPENKNYVIGEAKINENDSCAKISKKDSLIMKDTSSKNR</sequence>
<dbReference type="EMBL" id="JAUHGV010000012">
    <property type="protein sequence ID" value="MDN4013083.1"/>
    <property type="molecule type" value="Genomic_DNA"/>
</dbReference>
<comment type="caution">
    <text evidence="1">The sequence shown here is derived from an EMBL/GenBank/DDBJ whole genome shotgun (WGS) entry which is preliminary data.</text>
</comment>
<name>A0AAJ1VK22_9FLAO</name>
<dbReference type="RefSeq" id="WP_214590852.1">
    <property type="nucleotide sequence ID" value="NZ_JAUHGV010000012.1"/>
</dbReference>
<reference evidence="1" key="1">
    <citation type="submission" date="2023-06" db="EMBL/GenBank/DDBJ databases">
        <title>Two Chryseobacterium gambrini strains from China.</title>
        <authorList>
            <person name="Zeng J."/>
            <person name="Wu Y."/>
        </authorList>
    </citation>
    <scope>NUCLEOTIDE SEQUENCE</scope>
    <source>
        <strain evidence="1">SQ219</strain>
    </source>
</reference>
<proteinExistence type="predicted"/>
<organism evidence="1 2">
    <name type="scientific">Chryseobacterium gambrini</name>
    <dbReference type="NCBI Taxonomy" id="373672"/>
    <lineage>
        <taxon>Bacteria</taxon>
        <taxon>Pseudomonadati</taxon>
        <taxon>Bacteroidota</taxon>
        <taxon>Flavobacteriia</taxon>
        <taxon>Flavobacteriales</taxon>
        <taxon>Weeksellaceae</taxon>
        <taxon>Chryseobacterium group</taxon>
        <taxon>Chryseobacterium</taxon>
    </lineage>
</organism>
<gene>
    <name evidence="1" type="ORF">QX233_11465</name>
</gene>
<dbReference type="AlphaFoldDB" id="A0AAJ1VK22"/>
<accession>A0AAJ1VK22</accession>
<evidence type="ECO:0000313" key="1">
    <source>
        <dbReference type="EMBL" id="MDN4013083.1"/>
    </source>
</evidence>